<reference evidence="1 2" key="1">
    <citation type="journal article" date="2019" name="Commun. Biol.">
        <title>The bagworm genome reveals a unique fibroin gene that provides high tensile strength.</title>
        <authorList>
            <person name="Kono N."/>
            <person name="Nakamura H."/>
            <person name="Ohtoshi R."/>
            <person name="Tomita M."/>
            <person name="Numata K."/>
            <person name="Arakawa K."/>
        </authorList>
    </citation>
    <scope>NUCLEOTIDE SEQUENCE [LARGE SCALE GENOMIC DNA]</scope>
</reference>
<organism evidence="1 2">
    <name type="scientific">Eumeta variegata</name>
    <name type="common">Bagworm moth</name>
    <name type="synonym">Eumeta japonica</name>
    <dbReference type="NCBI Taxonomy" id="151549"/>
    <lineage>
        <taxon>Eukaryota</taxon>
        <taxon>Metazoa</taxon>
        <taxon>Ecdysozoa</taxon>
        <taxon>Arthropoda</taxon>
        <taxon>Hexapoda</taxon>
        <taxon>Insecta</taxon>
        <taxon>Pterygota</taxon>
        <taxon>Neoptera</taxon>
        <taxon>Endopterygota</taxon>
        <taxon>Lepidoptera</taxon>
        <taxon>Glossata</taxon>
        <taxon>Ditrysia</taxon>
        <taxon>Tineoidea</taxon>
        <taxon>Psychidae</taxon>
        <taxon>Oiketicinae</taxon>
        <taxon>Eumeta</taxon>
    </lineage>
</organism>
<dbReference type="Proteomes" id="UP000299102">
    <property type="component" value="Unassembled WGS sequence"/>
</dbReference>
<evidence type="ECO:0000313" key="2">
    <source>
        <dbReference type="Proteomes" id="UP000299102"/>
    </source>
</evidence>
<accession>A0A4C1XAH7</accession>
<dbReference type="AlphaFoldDB" id="A0A4C1XAH7"/>
<dbReference type="EMBL" id="BGZK01000774">
    <property type="protein sequence ID" value="GBP59932.1"/>
    <property type="molecule type" value="Genomic_DNA"/>
</dbReference>
<evidence type="ECO:0000313" key="1">
    <source>
        <dbReference type="EMBL" id="GBP59932.1"/>
    </source>
</evidence>
<name>A0A4C1XAH7_EUMVA</name>
<keyword evidence="2" id="KW-1185">Reference proteome</keyword>
<proteinExistence type="predicted"/>
<sequence>MKSAPFPQNRLLFEGKGVHVGCQTFKAGKRLMKRNGRRPQIHYPHNIIASRCTNMGVTRQTPSAYQGHNHMLYKIDTIFGPSPPHRPDMTLSSILAAVVRVQFSDLLRPPAGRLSSDNRHCHSEPAHLVISCRGTDISP</sequence>
<protein>
    <submittedName>
        <fullName evidence="1">Uncharacterized protein</fullName>
    </submittedName>
</protein>
<gene>
    <name evidence="1" type="ORF">EVAR_89003_1</name>
</gene>
<comment type="caution">
    <text evidence="1">The sequence shown here is derived from an EMBL/GenBank/DDBJ whole genome shotgun (WGS) entry which is preliminary data.</text>
</comment>